<evidence type="ECO:0000313" key="2">
    <source>
        <dbReference type="EMBL" id="CUN70074.1"/>
    </source>
</evidence>
<name>A0A173Z1B3_PARDI</name>
<keyword evidence="1" id="KW-1133">Transmembrane helix</keyword>
<dbReference type="Gene3D" id="2.130.10.10">
    <property type="entry name" value="YVTN repeat-like/Quinoprotein amine dehydrogenase"/>
    <property type="match status" value="1"/>
</dbReference>
<dbReference type="AlphaFoldDB" id="A0A173Z1B3"/>
<dbReference type="InterPro" id="IPR015943">
    <property type="entry name" value="WD40/YVTN_repeat-like_dom_sf"/>
</dbReference>
<dbReference type="InterPro" id="IPR011110">
    <property type="entry name" value="Reg_prop"/>
</dbReference>
<reference evidence="4 6" key="2">
    <citation type="submission" date="2018-08" db="EMBL/GenBank/DDBJ databases">
        <title>A genome reference for cultivated species of the human gut microbiota.</title>
        <authorList>
            <person name="Zou Y."/>
            <person name="Xue W."/>
            <person name="Luo G."/>
        </authorList>
    </citation>
    <scope>NUCLEOTIDE SEQUENCE [LARGE SCALE GENOMIC DNA]</scope>
    <source>
        <strain evidence="4 6">AM30-4</strain>
    </source>
</reference>
<dbReference type="EMBL" id="QSJN01000017">
    <property type="protein sequence ID" value="RHD71451.1"/>
    <property type="molecule type" value="Genomic_DNA"/>
</dbReference>
<sequence length="153" mass="18106">MRVFWKFLQLYLLLFLVCLTESLYAAPRYYFKQISLENGLSQSSVKCVLVDERGVMWIGTRFGLNRFDREKITVYQEERENPHSLPYNDIVFLEEDAEGNIWVGTCCGLAYFDRGTFRNLLLSLLPVIFIFLEWKGWLGYGPAMTFMRKRIFL</sequence>
<evidence type="ECO:0000313" key="3">
    <source>
        <dbReference type="EMBL" id="MSB75866.1"/>
    </source>
</evidence>
<comment type="caution">
    <text evidence="4">The sequence shown here is derived from an EMBL/GenBank/DDBJ whole genome shotgun (WGS) entry which is preliminary data.</text>
</comment>
<dbReference type="Proteomes" id="UP000441609">
    <property type="component" value="Unassembled WGS sequence"/>
</dbReference>
<organism evidence="4 6">
    <name type="scientific">Parabacteroides distasonis</name>
    <dbReference type="NCBI Taxonomy" id="823"/>
    <lineage>
        <taxon>Bacteria</taxon>
        <taxon>Pseudomonadati</taxon>
        <taxon>Bacteroidota</taxon>
        <taxon>Bacteroidia</taxon>
        <taxon>Bacteroidales</taxon>
        <taxon>Tannerellaceae</taxon>
        <taxon>Parabacteroides</taxon>
    </lineage>
</organism>
<gene>
    <name evidence="4" type="ORF">DW782_19330</name>
    <name evidence="2" type="ORF">ERS852380_00877</name>
    <name evidence="3" type="ORF">GKD70_21640</name>
</gene>
<evidence type="ECO:0000313" key="6">
    <source>
        <dbReference type="Proteomes" id="UP000284660"/>
    </source>
</evidence>
<evidence type="ECO:0000313" key="5">
    <source>
        <dbReference type="Proteomes" id="UP000095455"/>
    </source>
</evidence>
<evidence type="ECO:0000313" key="4">
    <source>
        <dbReference type="EMBL" id="RHD71451.1"/>
    </source>
</evidence>
<protein>
    <submittedName>
        <fullName evidence="4">Histidine kinase</fullName>
    </submittedName>
    <submittedName>
        <fullName evidence="2">Response regulator containing a CheY-like receiver domain and a GGDEF domain</fullName>
    </submittedName>
</protein>
<dbReference type="OrthoDB" id="1041291at2"/>
<reference evidence="3 7" key="3">
    <citation type="journal article" date="2019" name="Nat. Med.">
        <title>A library of human gut bacterial isolates paired with longitudinal multiomics data enables mechanistic microbiome research.</title>
        <authorList>
            <person name="Poyet M."/>
            <person name="Groussin M."/>
            <person name="Gibbons S.M."/>
            <person name="Avila-Pacheco J."/>
            <person name="Jiang X."/>
            <person name="Kearney S.M."/>
            <person name="Perrotta A.R."/>
            <person name="Berdy B."/>
            <person name="Zhao S."/>
            <person name="Lieberman T.D."/>
            <person name="Swanson P.K."/>
            <person name="Smith M."/>
            <person name="Roesemann S."/>
            <person name="Alexander J.E."/>
            <person name="Rich S.A."/>
            <person name="Livny J."/>
            <person name="Vlamakis H."/>
            <person name="Clish C."/>
            <person name="Bullock K."/>
            <person name="Deik A."/>
            <person name="Scott J."/>
            <person name="Pierce K.A."/>
            <person name="Xavier R.J."/>
            <person name="Alm E.J."/>
        </authorList>
    </citation>
    <scope>NUCLEOTIDE SEQUENCE [LARGE SCALE GENOMIC DNA]</scope>
    <source>
        <strain evidence="3 7">BIOML-A20</strain>
    </source>
</reference>
<keyword evidence="4" id="KW-0418">Kinase</keyword>
<dbReference type="EMBL" id="CYYK01000002">
    <property type="protein sequence ID" value="CUN70074.1"/>
    <property type="molecule type" value="Genomic_DNA"/>
</dbReference>
<dbReference type="Pfam" id="PF07494">
    <property type="entry name" value="Reg_prop"/>
    <property type="match status" value="2"/>
</dbReference>
<keyword evidence="1" id="KW-0472">Membrane</keyword>
<keyword evidence="4" id="KW-0808">Transferase</keyword>
<reference evidence="2 5" key="1">
    <citation type="submission" date="2015-09" db="EMBL/GenBank/DDBJ databases">
        <authorList>
            <consortium name="Pathogen Informatics"/>
        </authorList>
    </citation>
    <scope>NUCLEOTIDE SEQUENCE [LARGE SCALE GENOMIC DNA]</scope>
    <source>
        <strain evidence="2 5">2789STDY5608822</strain>
    </source>
</reference>
<dbReference type="Proteomes" id="UP000095455">
    <property type="component" value="Unassembled WGS sequence"/>
</dbReference>
<keyword evidence="1" id="KW-0812">Transmembrane</keyword>
<accession>A0A173Z1B3</accession>
<feature type="transmembrane region" description="Helical" evidence="1">
    <location>
        <begin position="120"/>
        <end position="140"/>
    </location>
</feature>
<dbReference type="Proteomes" id="UP000284660">
    <property type="component" value="Unassembled WGS sequence"/>
</dbReference>
<proteinExistence type="predicted"/>
<evidence type="ECO:0000256" key="1">
    <source>
        <dbReference type="SAM" id="Phobius"/>
    </source>
</evidence>
<dbReference type="GO" id="GO:0016301">
    <property type="term" value="F:kinase activity"/>
    <property type="evidence" value="ECO:0007669"/>
    <property type="project" value="UniProtKB-KW"/>
</dbReference>
<evidence type="ECO:0000313" key="7">
    <source>
        <dbReference type="Proteomes" id="UP000441609"/>
    </source>
</evidence>
<dbReference type="EMBL" id="WKMO01000036">
    <property type="protein sequence ID" value="MSB75866.1"/>
    <property type="molecule type" value="Genomic_DNA"/>
</dbReference>